<reference evidence="2" key="1">
    <citation type="journal article" date="2020" name="Nature">
        <title>Giant virus diversity and host interactions through global metagenomics.</title>
        <authorList>
            <person name="Schulz F."/>
            <person name="Roux S."/>
            <person name="Paez-Espino D."/>
            <person name="Jungbluth S."/>
            <person name="Walsh D.A."/>
            <person name="Denef V.J."/>
            <person name="McMahon K.D."/>
            <person name="Konstantinidis K.T."/>
            <person name="Eloe-Fadrosh E.A."/>
            <person name="Kyrpides N.C."/>
            <person name="Woyke T."/>
        </authorList>
    </citation>
    <scope>NUCLEOTIDE SEQUENCE</scope>
    <source>
        <strain evidence="2">GVMAG-M-3300009163-63</strain>
    </source>
</reference>
<accession>A0A6C0F5T4</accession>
<feature type="region of interest" description="Disordered" evidence="1">
    <location>
        <begin position="14"/>
        <end position="35"/>
    </location>
</feature>
<evidence type="ECO:0000256" key="1">
    <source>
        <dbReference type="SAM" id="MobiDB-lite"/>
    </source>
</evidence>
<evidence type="ECO:0000313" key="2">
    <source>
        <dbReference type="EMBL" id="QHT34525.1"/>
    </source>
</evidence>
<feature type="compositionally biased region" description="Basic residues" evidence="1">
    <location>
        <begin position="18"/>
        <end position="35"/>
    </location>
</feature>
<proteinExistence type="predicted"/>
<dbReference type="AlphaFoldDB" id="A0A6C0F5T4"/>
<protein>
    <submittedName>
        <fullName evidence="2">Uncharacterized protein</fullName>
    </submittedName>
</protein>
<organism evidence="2">
    <name type="scientific">viral metagenome</name>
    <dbReference type="NCBI Taxonomy" id="1070528"/>
    <lineage>
        <taxon>unclassified sequences</taxon>
        <taxon>metagenomes</taxon>
        <taxon>organismal metagenomes</taxon>
    </lineage>
</organism>
<dbReference type="EMBL" id="MN739001">
    <property type="protein sequence ID" value="QHT34525.1"/>
    <property type="molecule type" value="Genomic_DNA"/>
</dbReference>
<sequence>MRLKRSWGYISFPDQNKIKNKKRKTKEIKKEKQKK</sequence>
<name>A0A6C0F5T4_9ZZZZ</name>